<dbReference type="Proteomes" id="UP000195514">
    <property type="component" value="Chromosome I"/>
</dbReference>
<dbReference type="OrthoDB" id="149756at2"/>
<dbReference type="GO" id="GO:0003700">
    <property type="term" value="F:DNA-binding transcription factor activity"/>
    <property type="evidence" value="ECO:0007669"/>
    <property type="project" value="InterPro"/>
</dbReference>
<dbReference type="Pfam" id="PF07702">
    <property type="entry name" value="UTRA"/>
    <property type="match status" value="1"/>
</dbReference>
<evidence type="ECO:0000256" key="3">
    <source>
        <dbReference type="ARBA" id="ARBA00023163"/>
    </source>
</evidence>
<evidence type="ECO:0000313" key="6">
    <source>
        <dbReference type="Proteomes" id="UP000195514"/>
    </source>
</evidence>
<dbReference type="SMART" id="SM00345">
    <property type="entry name" value="HTH_GNTR"/>
    <property type="match status" value="1"/>
</dbReference>
<dbReference type="InterPro" id="IPR050679">
    <property type="entry name" value="Bact_HTH_transcr_reg"/>
</dbReference>
<name>A0A1Y6K1A9_9CHLR</name>
<evidence type="ECO:0000256" key="1">
    <source>
        <dbReference type="ARBA" id="ARBA00023015"/>
    </source>
</evidence>
<dbReference type="CDD" id="cd07377">
    <property type="entry name" value="WHTH_GntR"/>
    <property type="match status" value="1"/>
</dbReference>
<dbReference type="GO" id="GO:0003677">
    <property type="term" value="F:DNA binding"/>
    <property type="evidence" value="ECO:0007669"/>
    <property type="project" value="UniProtKB-KW"/>
</dbReference>
<dbReference type="PANTHER" id="PTHR44846:SF17">
    <property type="entry name" value="GNTR-FAMILY TRANSCRIPTIONAL REGULATOR"/>
    <property type="match status" value="1"/>
</dbReference>
<dbReference type="InterPro" id="IPR011663">
    <property type="entry name" value="UTRA"/>
</dbReference>
<accession>A0A1Y6K1A9</accession>
<evidence type="ECO:0000259" key="4">
    <source>
        <dbReference type="PROSITE" id="PS50949"/>
    </source>
</evidence>
<dbReference type="SUPFAM" id="SSF46785">
    <property type="entry name" value="Winged helix' DNA-binding domain"/>
    <property type="match status" value="1"/>
</dbReference>
<proteinExistence type="predicted"/>
<evidence type="ECO:0000256" key="2">
    <source>
        <dbReference type="ARBA" id="ARBA00023125"/>
    </source>
</evidence>
<gene>
    <name evidence="5" type="ORF">CFX1CAM_0355</name>
</gene>
<dbReference type="InterPro" id="IPR036388">
    <property type="entry name" value="WH-like_DNA-bd_sf"/>
</dbReference>
<keyword evidence="3" id="KW-0804">Transcription</keyword>
<keyword evidence="1" id="KW-0805">Transcription regulation</keyword>
<dbReference type="PANTHER" id="PTHR44846">
    <property type="entry name" value="MANNOSYL-D-GLYCERATE TRANSPORT/METABOLISM SYSTEM REPRESSOR MNGR-RELATED"/>
    <property type="match status" value="1"/>
</dbReference>
<dbReference type="InterPro" id="IPR036390">
    <property type="entry name" value="WH_DNA-bd_sf"/>
</dbReference>
<reference evidence="6" key="1">
    <citation type="submission" date="2017-05" db="EMBL/GenBank/DDBJ databases">
        <authorList>
            <person name="Kirkegaard R."/>
            <person name="Mcilroy J S."/>
        </authorList>
    </citation>
    <scope>NUCLEOTIDE SEQUENCE [LARGE SCALE GENOMIC DNA]</scope>
</reference>
<dbReference type="InterPro" id="IPR028978">
    <property type="entry name" value="Chorismate_lyase_/UTRA_dom_sf"/>
</dbReference>
<dbReference type="InterPro" id="IPR000524">
    <property type="entry name" value="Tscrpt_reg_HTH_GntR"/>
</dbReference>
<dbReference type="SUPFAM" id="SSF64288">
    <property type="entry name" value="Chorismate lyase-like"/>
    <property type="match status" value="1"/>
</dbReference>
<dbReference type="Gene3D" id="1.10.10.10">
    <property type="entry name" value="Winged helix-like DNA-binding domain superfamily/Winged helix DNA-binding domain"/>
    <property type="match status" value="1"/>
</dbReference>
<organism evidence="5 6">
    <name type="scientific">Candidatus Brevifilum fermentans</name>
    <dbReference type="NCBI Taxonomy" id="1986204"/>
    <lineage>
        <taxon>Bacteria</taxon>
        <taxon>Bacillati</taxon>
        <taxon>Chloroflexota</taxon>
        <taxon>Anaerolineae</taxon>
        <taxon>Anaerolineales</taxon>
        <taxon>Anaerolineaceae</taxon>
        <taxon>Candidatus Brevifilum</taxon>
    </lineage>
</organism>
<protein>
    <recommendedName>
        <fullName evidence="4">HTH gntR-type domain-containing protein</fullName>
    </recommendedName>
</protein>
<dbReference type="Pfam" id="PF00392">
    <property type="entry name" value="GntR"/>
    <property type="match status" value="1"/>
</dbReference>
<dbReference type="Gene3D" id="3.40.1410.10">
    <property type="entry name" value="Chorismate lyase-like"/>
    <property type="match status" value="1"/>
</dbReference>
<feature type="domain" description="HTH gntR-type" evidence="4">
    <location>
        <begin position="1"/>
        <end position="54"/>
    </location>
</feature>
<dbReference type="PRINTS" id="PR00035">
    <property type="entry name" value="HTHGNTR"/>
</dbReference>
<keyword evidence="6" id="KW-1185">Reference proteome</keyword>
<keyword evidence="2" id="KW-0238">DNA-binding</keyword>
<dbReference type="AlphaFoldDB" id="A0A1Y6K1A9"/>
<dbReference type="SMART" id="SM00866">
    <property type="entry name" value="UTRA"/>
    <property type="match status" value="1"/>
</dbReference>
<dbReference type="PROSITE" id="PS50949">
    <property type="entry name" value="HTH_GNTR"/>
    <property type="match status" value="1"/>
</dbReference>
<dbReference type="EMBL" id="LT859958">
    <property type="protein sequence ID" value="SMX53421.1"/>
    <property type="molecule type" value="Genomic_DNA"/>
</dbReference>
<sequence>MIENSPKGTKLPSEPQLASELGVSRATLREAMRTFESQGFLRRRQGLGTFVEKPTRVIETGLEVLESIETLGKKIGLNVTMGALDIKHALADEMQAEKLHLRVGAPILQVKRVIITDHAPVAYLIDILPDHVITLKTIEDQFTGSMLDLLNRFVNPPLSESKTEISAVHAHSEVAKALDIQRGDTLLLLSGVLFDVEGHPVDFSYSYFLPGYFKLHIVRKIGRFEIQ</sequence>
<dbReference type="GO" id="GO:0045892">
    <property type="term" value="P:negative regulation of DNA-templated transcription"/>
    <property type="evidence" value="ECO:0007669"/>
    <property type="project" value="TreeGrafter"/>
</dbReference>
<evidence type="ECO:0000313" key="5">
    <source>
        <dbReference type="EMBL" id="SMX53421.1"/>
    </source>
</evidence>
<dbReference type="KEGG" id="abat:CFX1CAM_0355"/>